<dbReference type="EMBL" id="JAIUJS010000003">
    <property type="protein sequence ID" value="MCA0153252.1"/>
    <property type="molecule type" value="Genomic_DNA"/>
</dbReference>
<dbReference type="InterPro" id="IPR028974">
    <property type="entry name" value="TSP_type-3_rpt"/>
</dbReference>
<feature type="region of interest" description="Disordered" evidence="1">
    <location>
        <begin position="1165"/>
        <end position="1189"/>
    </location>
</feature>
<reference evidence="5" key="1">
    <citation type="submission" date="2023-07" db="EMBL/GenBank/DDBJ databases">
        <authorList>
            <person name="Yue Y."/>
        </authorList>
    </citation>
    <scope>NUCLEOTIDE SEQUENCE [LARGE SCALE GENOMIC DNA]</scope>
    <source>
        <strain evidence="5">2Y89</strain>
    </source>
</reference>
<keyword evidence="2" id="KW-0472">Membrane</keyword>
<organism evidence="4 5">
    <name type="scientific">Winogradskyella vincentii</name>
    <dbReference type="NCBI Taxonomy" id="2877122"/>
    <lineage>
        <taxon>Bacteria</taxon>
        <taxon>Pseudomonadati</taxon>
        <taxon>Bacteroidota</taxon>
        <taxon>Flavobacteriia</taxon>
        <taxon>Flavobacteriales</taxon>
        <taxon>Flavobacteriaceae</taxon>
        <taxon>Winogradskyella</taxon>
    </lineage>
</organism>
<feature type="region of interest" description="Disordered" evidence="1">
    <location>
        <begin position="1460"/>
        <end position="1479"/>
    </location>
</feature>
<evidence type="ECO:0000256" key="2">
    <source>
        <dbReference type="SAM" id="Phobius"/>
    </source>
</evidence>
<dbReference type="InterPro" id="IPR001434">
    <property type="entry name" value="OmcB-like_DUF11"/>
</dbReference>
<proteinExistence type="predicted"/>
<feature type="non-terminal residue" evidence="4">
    <location>
        <position position="2721"/>
    </location>
</feature>
<dbReference type="Gene3D" id="2.60.120.260">
    <property type="entry name" value="Galactose-binding domain-like"/>
    <property type="match status" value="1"/>
</dbReference>
<evidence type="ECO:0000313" key="4">
    <source>
        <dbReference type="EMBL" id="MCA0153252.1"/>
    </source>
</evidence>
<feature type="transmembrane region" description="Helical" evidence="2">
    <location>
        <begin position="39"/>
        <end position="61"/>
    </location>
</feature>
<feature type="compositionally biased region" description="Acidic residues" evidence="1">
    <location>
        <begin position="1499"/>
        <end position="1511"/>
    </location>
</feature>
<name>A0ABS7Y326_9FLAO</name>
<dbReference type="Gene3D" id="2.60.40.3080">
    <property type="match status" value="1"/>
</dbReference>
<dbReference type="Pfam" id="PF01345">
    <property type="entry name" value="DUF11"/>
    <property type="match status" value="1"/>
</dbReference>
<evidence type="ECO:0000259" key="3">
    <source>
        <dbReference type="Pfam" id="PF01345"/>
    </source>
</evidence>
<evidence type="ECO:0000256" key="1">
    <source>
        <dbReference type="SAM" id="MobiDB-lite"/>
    </source>
</evidence>
<dbReference type="Gene3D" id="4.10.1080.10">
    <property type="entry name" value="TSP type-3 repeat"/>
    <property type="match status" value="1"/>
</dbReference>
<dbReference type="Gene3D" id="2.60.40.3440">
    <property type="match status" value="1"/>
</dbReference>
<protein>
    <submittedName>
        <fullName evidence="4">DUF11 domain-containing protein</fullName>
    </submittedName>
</protein>
<feature type="region of interest" description="Disordered" evidence="1">
    <location>
        <begin position="1250"/>
        <end position="1272"/>
    </location>
</feature>
<dbReference type="Proteomes" id="UP001198402">
    <property type="component" value="Unassembled WGS sequence"/>
</dbReference>
<feature type="compositionally biased region" description="Acidic residues" evidence="1">
    <location>
        <begin position="1537"/>
        <end position="1563"/>
    </location>
</feature>
<dbReference type="InterPro" id="IPR047589">
    <property type="entry name" value="DUF11_rpt"/>
</dbReference>
<sequence length="2721" mass="289395">MNTKCQLFKSRISTFKKSLKAFLNVFLIFHIKKIKIRPFIAPQFIGFLLILFSTVFISNILNAQNPGQASNFSIKGDTYSGAFNSVSDDWFQGPSGIGNIDESQTPLFLSITNSQSNQAFTARSPYNQYELVNGYLLYDAIYGRDYTTINGGSDFTTFSGSNKNGDNPQVTWQVGNSAPTGSVDLVDVYAHLRREGTTVNDKMWLIMAVSTMGNNGTHYVDFELYADPIDLNGSNGFQDSGENGKGGHTAWEFDGSGNLTASGDLDAGFAYSGSNITGIEVRIWVKRSDYENVTPATFTWGSEFDGPSNDSEYGYAQIVIPTGGTYDSGNAGNTPAPPWKTFKDNAPSFAYDNGAFAEVGIDLTALGIDPSLSSDNPCDAPFQKILIKTRASASFTSSLKDFAGPYQFLGSPILDPTIKVENPGHFLCSETQKTLSPLNPYPGAHYVYTTNDGEFLDGTQEYIGENAIITKPGKYKLTASPVAGCTEASSEVNVYAQPCAVDDDFGEIIENSPGYKVKVTLNDTDRDGDIDKSTLNNNNPLLQPSNGTLIIHPNNGDITYIPNPDYYGPDSFEYEICDDQGLCDIATVTVFVLQDTDNDGVGDKYDIDNDNDGIPDIIECAIAAKPRILNQDFEAIDIITSGLDDGPTDVVTSIEGIWKGDASHIPNWSSTDTSNHLEIWNNSHNYDSGNGHDNKGKAYSGKQWAEVNASSNNGFYQDINTTPGDVLQWSFAHRKREFYKGSVNEDIVSLEIGAPGSQVSQGNFASHPQSEWTKHTGTYTVPPGQTVTRLSFNWVQSAGGNAVMGNFVDNVELYFIESNCADTDGDGIPNYLDLDSDNDGIPDVVEAGFRDDNNDGLVDTNDYGVNGLADNVETFDDSGILIDQPLNTDASSDIGFEMYDFVDVDSDNDGITDTQEAFSDNINYNDVANDGIIDGFIDFDNNGWHDPIDAESSLPERLNSDADNIPNYLDLDSDGDGVPDTLEGNFDVPDTDNNGYVGNGIPSDIDFDGLADTNDPDFTGNILSGSGFYQDFDGDGLNNTIDIDADNDGIIDNTEASSTFAYYPPTGVDTDGDGIDNAYDVDNGGIGIGYINIDGGLYPDFLDVDAEDDGLKDIRENNIANSIDADVLDLDNDGMVDLNLFTDDDNDGLADIFDLEDDIDDVKNSTNFYQTPNTQPDDDPQNMGGDRDWREWYGDDSDLDNIPDYVDLDDDNDGILDTVEQLATNTDIDNDGIENLLDLDSDGDGIPDHTDAGGTFDADGSGMPGLGILDNTEVDPNGVPLVVGPTGITPADTDGDGLPNFIDLDADNDGIADVLEAGGNDANGDGLYGPGASNDFDSDGIADAVDLFDNTQGNLDVPLGGTPLYVNDNDGDGLANFIDLDSDNDTIPDIVEGQPTVAYNAPIPGFADVDGDGLNNIFDINNGGTPIVPVDTDGDYTPDYLDLDTDGDFIYDIVEAGPTHAAADTNNNGKTNNTVGINGLDDNFEASDNFIDPNGTLDDTQEDNFPDEDNDVLSGGDVDYRDAEFDDFDNDTVSNADDLDDDNDGILDTEESNGIDPSADSDSDGIANYLDPDFCTLNSFGICSNLDIDNDGIPNHFDLDSDGDGCNDALEGYNSESADPDFDGVYGTGTATVDANGLVIAAGVTGNSYDTLPADTDASSTDDFLESNIYVACQADLRITKTVDDTTPEINEIVTFTIIVTNDGPFNASGITVKDLLPAELTYNATGSTIPASSTYNSTTGIWDFSSITLVTGDSIELQIAATASSSCALTTNEVEIITSDRFDFDSTPNNNDPSEDDYATATLTVTDNTDPTWTSTLPVDATYQCNAVPIPVTLTATDNCGTATVNFNEVRTDGFCSSYYTLTRTWTATDCCGLNSIQHVQTITVVDTIAPEANPTNPILVQCFSEIPAQDPNEITGETDNCTSDVTVAFLSESDNGSPGTIASPYILTRIYRVSDDCGNYIDVPQTITVIDDTPPVIDTNAFDFEVQCDGSGNTDALNNWLSTNGSAAANDNCGALTWSNDYTGLTDSCGSNASATVTFTATDTAGNTATTTATFSIVDNISPEILGFPSGVNNEQSHCVNVPVLSFTSYNEEIGDGNNSTFLQGETFRFPNISSGVDALLTIVETVNATVPVLDDNTTGPNSLKPRTAFSLTTVGEKAYVEYKIDFVETGTNTPTTLPEFYANFNDIDGNSSYGEVNWTELATSYTVDDPTELTITEEGSWILATAGTNEYPGVTNTYPQVNISTKNTNASTYSFRLGAEARQPNVSASGRQHNIEFACIGNFTSASTFQEITLECKDLQPAAELTAIDDCSVTTVVLDEVRTDGSCENQYTLVRTWTATDACGNESKATQKINVIDTTTPVIDTVASDSTVECDGSGNITDLNAWLASNGGASASDICGDVTWTNDYTAISDECGATGSTTVIFTASDACGNTATTSATFTIEDSTGPSIDTVANDSTVECDSRGNITELNDWLASNGGASASDACGNVTWSNNFTALSDECGVTGSATVTFTATDDCGNTSITSATFTIEDTTAPTIDTIASDLTVECDGSGNSSDLNTWLASNAGASATDECSGVTWSNNFTSISDECGATGSAIVTFTATDECGNTATTSATFTIVDTTKPSIVGVPADTSAECDSIPLPANPISSDNCDNNVDLSFNESTIPGSCPGAYTLQRTWTATDDCGNTTSAVQTITVVDTTDPVLAGIPSDTTVECD</sequence>
<keyword evidence="5" id="KW-1185">Reference proteome</keyword>
<dbReference type="Pfam" id="PF17963">
    <property type="entry name" value="Big_9"/>
    <property type="match status" value="1"/>
</dbReference>
<dbReference type="SUPFAM" id="SSF69318">
    <property type="entry name" value="Integrin alpha N-terminal domain"/>
    <property type="match status" value="1"/>
</dbReference>
<dbReference type="RefSeq" id="WP_224478217.1">
    <property type="nucleotide sequence ID" value="NZ_JAIUJS010000003.1"/>
</dbReference>
<keyword evidence="2" id="KW-1133">Transmembrane helix</keyword>
<feature type="domain" description="DUF11" evidence="3">
    <location>
        <begin position="1676"/>
        <end position="1793"/>
    </location>
</feature>
<feature type="region of interest" description="Disordered" evidence="1">
    <location>
        <begin position="1484"/>
        <end position="1564"/>
    </location>
</feature>
<comment type="caution">
    <text evidence="4">The sequence shown here is derived from an EMBL/GenBank/DDBJ whole genome shotgun (WGS) entry which is preliminary data.</text>
</comment>
<feature type="compositionally biased region" description="Polar residues" evidence="1">
    <location>
        <begin position="1165"/>
        <end position="1175"/>
    </location>
</feature>
<feature type="compositionally biased region" description="Low complexity" evidence="1">
    <location>
        <begin position="1465"/>
        <end position="1479"/>
    </location>
</feature>
<dbReference type="PANTHER" id="PTHR10199:SF100">
    <property type="entry name" value="THROMBOSPONDIN, ISOFORM A"/>
    <property type="match status" value="1"/>
</dbReference>
<gene>
    <name evidence="4" type="ORF">LBV24_08500</name>
</gene>
<dbReference type="InterPro" id="IPR013783">
    <property type="entry name" value="Ig-like_fold"/>
</dbReference>
<evidence type="ECO:0000313" key="5">
    <source>
        <dbReference type="Proteomes" id="UP001198402"/>
    </source>
</evidence>
<accession>A0ABS7Y326</accession>
<dbReference type="NCBIfam" id="TIGR01451">
    <property type="entry name" value="B_ant_repeat"/>
    <property type="match status" value="1"/>
</dbReference>
<dbReference type="Gene3D" id="2.60.40.10">
    <property type="entry name" value="Immunoglobulins"/>
    <property type="match status" value="1"/>
</dbReference>
<keyword evidence="2" id="KW-0812">Transmembrane</keyword>
<dbReference type="PANTHER" id="PTHR10199">
    <property type="entry name" value="THROMBOSPONDIN"/>
    <property type="match status" value="1"/>
</dbReference>
<dbReference type="SUPFAM" id="SSF103647">
    <property type="entry name" value="TSP type-3 repeat"/>
    <property type="match status" value="2"/>
</dbReference>
<dbReference type="InterPro" id="IPR028994">
    <property type="entry name" value="Integrin_alpha_N"/>
</dbReference>